<reference evidence="2 3" key="1">
    <citation type="submission" date="2024-01" db="EMBL/GenBank/DDBJ databases">
        <title>Novel species of the genus Luteimonas isolated from rivers.</title>
        <authorList>
            <person name="Lu H."/>
        </authorList>
    </citation>
    <scope>NUCLEOTIDE SEQUENCE [LARGE SCALE GENOMIC DNA]</scope>
    <source>
        <strain evidence="2 3">SMYT11W</strain>
    </source>
</reference>
<feature type="transmembrane region" description="Helical" evidence="1">
    <location>
        <begin position="43"/>
        <end position="63"/>
    </location>
</feature>
<feature type="transmembrane region" description="Helical" evidence="1">
    <location>
        <begin position="236"/>
        <end position="258"/>
    </location>
</feature>
<accession>A0ABU7WEM7</accession>
<keyword evidence="1" id="KW-0812">Transmembrane</keyword>
<organism evidence="2 3">
    <name type="scientific">Luteimonas flava</name>
    <dbReference type="NCBI Taxonomy" id="3115822"/>
    <lineage>
        <taxon>Bacteria</taxon>
        <taxon>Pseudomonadati</taxon>
        <taxon>Pseudomonadota</taxon>
        <taxon>Gammaproteobacteria</taxon>
        <taxon>Lysobacterales</taxon>
        <taxon>Lysobacteraceae</taxon>
        <taxon>Luteimonas</taxon>
    </lineage>
</organism>
<feature type="transmembrane region" description="Helical" evidence="1">
    <location>
        <begin position="75"/>
        <end position="96"/>
    </location>
</feature>
<gene>
    <name evidence="2" type="ORF">V3391_09420</name>
</gene>
<protein>
    <submittedName>
        <fullName evidence="2">Uncharacterized protein</fullName>
    </submittedName>
</protein>
<evidence type="ECO:0000313" key="3">
    <source>
        <dbReference type="Proteomes" id="UP001358324"/>
    </source>
</evidence>
<comment type="caution">
    <text evidence="2">The sequence shown here is derived from an EMBL/GenBank/DDBJ whole genome shotgun (WGS) entry which is preliminary data.</text>
</comment>
<keyword evidence="1" id="KW-0472">Membrane</keyword>
<dbReference type="EMBL" id="JAZHBM010000002">
    <property type="protein sequence ID" value="MEF3082424.1"/>
    <property type="molecule type" value="Genomic_DNA"/>
</dbReference>
<feature type="transmembrane region" description="Helical" evidence="1">
    <location>
        <begin position="171"/>
        <end position="190"/>
    </location>
</feature>
<evidence type="ECO:0000313" key="2">
    <source>
        <dbReference type="EMBL" id="MEF3082424.1"/>
    </source>
</evidence>
<dbReference type="Proteomes" id="UP001358324">
    <property type="component" value="Unassembled WGS sequence"/>
</dbReference>
<proteinExistence type="predicted"/>
<name>A0ABU7WEM7_9GAMM</name>
<feature type="transmembrane region" description="Helical" evidence="1">
    <location>
        <begin position="138"/>
        <end position="159"/>
    </location>
</feature>
<sequence>MLRIAAMPLTGAGLGLLMWSGMTTALLQLRPEAASTLHQLQLLGLLLGAVCVAAGLLAQRFARPADRAAPRRARGLVWISLAIAALLVVLLLAGAWTTLGPLLVALGLLLLLVAFGAVAAIASGYAAPAAPAPWQQPLVLPIHLLLAMSTGLALLYVLMDRLFVSGNDGRTMLATLTGLGACLALCKVLYWRAVDRLPGSDIALPFRGARIAVLGLAAGAPLLCWLLALSGSVPPLVPLLLATAALLGAAALEHRLFLGEGEGRQRDAGHDS</sequence>
<dbReference type="RefSeq" id="WP_332078158.1">
    <property type="nucleotide sequence ID" value="NZ_JAZHBM010000002.1"/>
</dbReference>
<feature type="transmembrane region" description="Helical" evidence="1">
    <location>
        <begin position="102"/>
        <end position="126"/>
    </location>
</feature>
<feature type="transmembrane region" description="Helical" evidence="1">
    <location>
        <begin position="211"/>
        <end position="230"/>
    </location>
</feature>
<evidence type="ECO:0000256" key="1">
    <source>
        <dbReference type="SAM" id="Phobius"/>
    </source>
</evidence>
<keyword evidence="3" id="KW-1185">Reference proteome</keyword>
<keyword evidence="1" id="KW-1133">Transmembrane helix</keyword>